<gene>
    <name evidence="2" type="ORF">KQ875_01065</name>
</gene>
<sequence length="81" mass="8842">MLDPKDVKNANAPEEEGAPAVVGTLKVSNDLLDFSAFSKTKKTESKQEAKAEDEGNLTPRQKAILERKRKEEAEKANGGNE</sequence>
<accession>A0ABS6DPL5</accession>
<comment type="caution">
    <text evidence="2">The sequence shown here is derived from an EMBL/GenBank/DDBJ whole genome shotgun (WGS) entry which is preliminary data.</text>
</comment>
<feature type="compositionally biased region" description="Basic and acidic residues" evidence="1">
    <location>
        <begin position="63"/>
        <end position="75"/>
    </location>
</feature>
<feature type="compositionally biased region" description="Basic and acidic residues" evidence="1">
    <location>
        <begin position="41"/>
        <end position="53"/>
    </location>
</feature>
<name>A0ABS6DPL5_9MOLU</name>
<evidence type="ECO:0000256" key="1">
    <source>
        <dbReference type="SAM" id="MobiDB-lite"/>
    </source>
</evidence>
<dbReference type="Proteomes" id="UP000718793">
    <property type="component" value="Unassembled WGS sequence"/>
</dbReference>
<feature type="region of interest" description="Disordered" evidence="1">
    <location>
        <begin position="38"/>
        <end position="81"/>
    </location>
</feature>
<dbReference type="RefSeq" id="WP_216488530.1">
    <property type="nucleotide sequence ID" value="NZ_JAHMHH010000001.1"/>
</dbReference>
<reference evidence="2" key="1">
    <citation type="submission" date="2021-06" db="EMBL/GenBank/DDBJ databases">
        <title>Novel Mycoplasma species detected in California sea lions (Zalophus californianus) from the USA.</title>
        <authorList>
            <person name="Volokhov D.V."/>
            <person name="Furtak V.A."/>
            <person name="Zagorodnyaya T.A."/>
        </authorList>
    </citation>
    <scope>NUCLEOTIDE SEQUENCE [LARGE SCALE GENOMIC DNA]</scope>
    <source>
        <strain evidence="2">CSL 5346</strain>
    </source>
</reference>
<keyword evidence="3" id="KW-1185">Reference proteome</keyword>
<evidence type="ECO:0000313" key="2">
    <source>
        <dbReference type="EMBL" id="MBU4692188.1"/>
    </source>
</evidence>
<evidence type="ECO:0000313" key="3">
    <source>
        <dbReference type="Proteomes" id="UP000718793"/>
    </source>
</evidence>
<dbReference type="EMBL" id="JAHMHH010000001">
    <property type="protein sequence ID" value="MBU4692188.1"/>
    <property type="molecule type" value="Genomic_DNA"/>
</dbReference>
<feature type="region of interest" description="Disordered" evidence="1">
    <location>
        <begin position="1"/>
        <end position="22"/>
    </location>
</feature>
<organism evidence="2 3">
    <name type="scientific">Mycoplasma zalophi</name>
    <dbReference type="NCBI Taxonomy" id="191287"/>
    <lineage>
        <taxon>Bacteria</taxon>
        <taxon>Bacillati</taxon>
        <taxon>Mycoplasmatota</taxon>
        <taxon>Mollicutes</taxon>
        <taxon>Mycoplasmataceae</taxon>
        <taxon>Mycoplasma</taxon>
    </lineage>
</organism>
<proteinExistence type="predicted"/>
<protein>
    <submittedName>
        <fullName evidence="2">Uncharacterized protein</fullName>
    </submittedName>
</protein>